<evidence type="ECO:0000256" key="9">
    <source>
        <dbReference type="ARBA" id="ARBA00022598"/>
    </source>
</evidence>
<comment type="similarity">
    <text evidence="3">Belongs to the phenylalanyl-tRNA synthetase beta subunit family. Type 1 subfamily.</text>
</comment>
<dbReference type="InterPro" id="IPR004532">
    <property type="entry name" value="Phe-tRNA-ligase_IIc_bsu_bact"/>
</dbReference>
<feature type="domain" description="TRNA-binding" evidence="20">
    <location>
        <begin position="38"/>
        <end position="153"/>
    </location>
</feature>
<dbReference type="Pfam" id="PF01588">
    <property type="entry name" value="tRNA_bind"/>
    <property type="match status" value="1"/>
</dbReference>
<dbReference type="Gene3D" id="2.40.50.140">
    <property type="entry name" value="Nucleic acid-binding proteins"/>
    <property type="match status" value="1"/>
</dbReference>
<dbReference type="InterPro" id="IPR045060">
    <property type="entry name" value="Phe-tRNA-ligase_IIc_bsu"/>
</dbReference>
<evidence type="ECO:0000256" key="10">
    <source>
        <dbReference type="ARBA" id="ARBA00022723"/>
    </source>
</evidence>
<dbReference type="KEGG" id="mane:DP065_02905"/>
<accession>A0A2Z4NDT6</accession>
<dbReference type="AlphaFoldDB" id="A0A2Z4NDT6"/>
<dbReference type="GO" id="GO:0009328">
    <property type="term" value="C:phenylalanine-tRNA ligase complex"/>
    <property type="evidence" value="ECO:0007669"/>
    <property type="project" value="TreeGrafter"/>
</dbReference>
<comment type="subcellular location">
    <subcellularLocation>
        <location evidence="2">Cytoplasm</location>
    </subcellularLocation>
</comment>
<evidence type="ECO:0000256" key="13">
    <source>
        <dbReference type="ARBA" id="ARBA00022842"/>
    </source>
</evidence>
<dbReference type="EMBL" id="CP030140">
    <property type="protein sequence ID" value="AWX69678.1"/>
    <property type="molecule type" value="Genomic_DNA"/>
</dbReference>
<dbReference type="InterPro" id="IPR009061">
    <property type="entry name" value="DNA-bd_dom_put_sf"/>
</dbReference>
<dbReference type="GO" id="GO:0000287">
    <property type="term" value="F:magnesium ion binding"/>
    <property type="evidence" value="ECO:0007669"/>
    <property type="project" value="InterPro"/>
</dbReference>
<reference evidence="23" key="1">
    <citation type="submission" date="2018-06" db="EMBL/GenBank/DDBJ databases">
        <title>Complete genome sequences of Mycoplasma anatis, M. anseris and M. cloacale type strains.</title>
        <authorList>
            <person name="Grozner D."/>
            <person name="Forro B."/>
            <person name="Sulyok K.M."/>
            <person name="Marton S."/>
            <person name="Kreizinger Z."/>
            <person name="Banyai K."/>
            <person name="Gyuranecz M."/>
        </authorList>
    </citation>
    <scope>NUCLEOTIDE SEQUENCE [LARGE SCALE GENOMIC DNA]</scope>
    <source>
        <strain evidence="23">ATCC 49234</strain>
    </source>
</reference>
<dbReference type="SMART" id="SM00873">
    <property type="entry name" value="B3_4"/>
    <property type="match status" value="1"/>
</dbReference>
<evidence type="ECO:0000313" key="23">
    <source>
        <dbReference type="Proteomes" id="UP000250218"/>
    </source>
</evidence>
<evidence type="ECO:0000256" key="8">
    <source>
        <dbReference type="ARBA" id="ARBA00022555"/>
    </source>
</evidence>
<dbReference type="PROSITE" id="PS50886">
    <property type="entry name" value="TRBD"/>
    <property type="match status" value="1"/>
</dbReference>
<name>A0A2Z4NDT6_9BACT</name>
<dbReference type="InterPro" id="IPR005146">
    <property type="entry name" value="B3/B4_tRNA-bd"/>
</dbReference>
<sequence>MIFSYKRLLSIINKPISVEEMVQAINSIGFEVEGYQKFNEVEGIKFGYVLNTYKNPNADKLTVCEIQFANNEKRIIQTTATNVRVNKYLMAFVPGSRSGKTVFAPRTMQGIVSDGMLVGLGEIGFDENIIPDEFQDQIFVFDQAIDLNNDPMEYLELNDYLIDVSILSNRADANSYLIMAKEIAAYFNHQIPALKNKKPTFESDLKVADLIQTHHFTLTETKDTNFNLEIQDQLFLWKHKIKTFNNLIDLTNLVLLYSGVPCHVYNGDDLTSKTFSTGLSNQEISILGNKNVQLENNLVVKNGKDIVSLAATIGLETKMFKTPATKAVLELASFNLKEVRRSAKQIKLETLSSNRASKEINGGEILLAYSFIASQLNDFSNLVNPPKIKRTSIILDKKYLNKYAGFNITRTKKYQETLSKLSNLGFEFKNDLVYFPNYRYDLHTMQDFVEEVFRFYGYDNFPSKQPTLIRLLMRQNKEWDYLKLFKDKGYQNIRTFTLINPENNIFNPFGFDTKINTPLSKNLEHSQIRNSMIFSLNDILIRNQKQGMNKASFFEIGMINEEMNVLGIVSNEKTFNEIKTDITSLTNKSLVFKKSSSNIFHPNVNCEIYLEDQMIGYIAKIHPSYLKDKSIYAEILLNKINDHNLQYKPYQHAPLKSRDITINLKPNESIDATINKLAQIKGIHKVSLLGVFIKEDQTRNVTLSILLEEWATKWFDKDFN</sequence>
<dbReference type="NCBIfam" id="TIGR00472">
    <property type="entry name" value="pheT_bact"/>
    <property type="match status" value="1"/>
</dbReference>
<dbReference type="GO" id="GO:0000049">
    <property type="term" value="F:tRNA binding"/>
    <property type="evidence" value="ECO:0007669"/>
    <property type="project" value="UniProtKB-UniRule"/>
</dbReference>
<dbReference type="Gene3D" id="3.30.930.10">
    <property type="entry name" value="Bira Bifunctional Protein, Domain 2"/>
    <property type="match status" value="1"/>
</dbReference>
<comment type="catalytic activity">
    <reaction evidence="18">
        <text>tRNA(Phe) + L-phenylalanine + ATP = L-phenylalanyl-tRNA(Phe) + AMP + diphosphate + H(+)</text>
        <dbReference type="Rhea" id="RHEA:19413"/>
        <dbReference type="Rhea" id="RHEA-COMP:9668"/>
        <dbReference type="Rhea" id="RHEA-COMP:9699"/>
        <dbReference type="ChEBI" id="CHEBI:15378"/>
        <dbReference type="ChEBI" id="CHEBI:30616"/>
        <dbReference type="ChEBI" id="CHEBI:33019"/>
        <dbReference type="ChEBI" id="CHEBI:58095"/>
        <dbReference type="ChEBI" id="CHEBI:78442"/>
        <dbReference type="ChEBI" id="CHEBI:78531"/>
        <dbReference type="ChEBI" id="CHEBI:456215"/>
        <dbReference type="EC" id="6.1.1.20"/>
    </reaction>
</comment>
<evidence type="ECO:0000256" key="4">
    <source>
        <dbReference type="ARBA" id="ARBA00011209"/>
    </source>
</evidence>
<dbReference type="InterPro" id="IPR020825">
    <property type="entry name" value="Phe-tRNA_synthase-like_B3/B4"/>
</dbReference>
<dbReference type="PANTHER" id="PTHR10947">
    <property type="entry name" value="PHENYLALANYL-TRNA SYNTHETASE BETA CHAIN AND LEUCINE-RICH REPEAT-CONTAINING PROTEIN 47"/>
    <property type="match status" value="1"/>
</dbReference>
<evidence type="ECO:0000259" key="21">
    <source>
        <dbReference type="PROSITE" id="PS51483"/>
    </source>
</evidence>
<dbReference type="InterPro" id="IPR012340">
    <property type="entry name" value="NA-bd_OB-fold"/>
</dbReference>
<keyword evidence="8 19" id="KW-0820">tRNA-binding</keyword>
<dbReference type="GO" id="GO:0005524">
    <property type="term" value="F:ATP binding"/>
    <property type="evidence" value="ECO:0007669"/>
    <property type="project" value="UniProtKB-KW"/>
</dbReference>
<evidence type="ECO:0000256" key="1">
    <source>
        <dbReference type="ARBA" id="ARBA00001946"/>
    </source>
</evidence>
<dbReference type="InterPro" id="IPR041616">
    <property type="entry name" value="PheRS_beta_core"/>
</dbReference>
<keyword evidence="14 19" id="KW-0694">RNA-binding</keyword>
<dbReference type="GO" id="GO:0004826">
    <property type="term" value="F:phenylalanine-tRNA ligase activity"/>
    <property type="evidence" value="ECO:0007669"/>
    <property type="project" value="UniProtKB-EC"/>
</dbReference>
<dbReference type="Pfam" id="PF17759">
    <property type="entry name" value="tRNA_synthFbeta"/>
    <property type="match status" value="1"/>
</dbReference>
<dbReference type="InterPro" id="IPR033714">
    <property type="entry name" value="tRNA_bind_bactPheRS"/>
</dbReference>
<dbReference type="InterPro" id="IPR045864">
    <property type="entry name" value="aa-tRNA-synth_II/BPL/LPL"/>
</dbReference>
<gene>
    <name evidence="22" type="ORF">DP065_02905</name>
</gene>
<dbReference type="RefSeq" id="WP_033178914.1">
    <property type="nucleotide sequence ID" value="NZ_CP030140.1"/>
</dbReference>
<dbReference type="Gene3D" id="3.50.40.10">
    <property type="entry name" value="Phenylalanyl-trna Synthetase, Chain B, domain 3"/>
    <property type="match status" value="1"/>
</dbReference>
<dbReference type="PROSITE" id="PS51483">
    <property type="entry name" value="B5"/>
    <property type="match status" value="1"/>
</dbReference>
<keyword evidence="11" id="KW-0547">Nucleotide-binding</keyword>
<dbReference type="Proteomes" id="UP000250218">
    <property type="component" value="Chromosome"/>
</dbReference>
<feature type="domain" description="B5" evidence="21">
    <location>
        <begin position="388"/>
        <end position="463"/>
    </location>
</feature>
<dbReference type="Pfam" id="PF03484">
    <property type="entry name" value="B5"/>
    <property type="match status" value="1"/>
</dbReference>
<keyword evidence="9 22" id="KW-0436">Ligase</keyword>
<evidence type="ECO:0000256" key="12">
    <source>
        <dbReference type="ARBA" id="ARBA00022840"/>
    </source>
</evidence>
<evidence type="ECO:0000313" key="22">
    <source>
        <dbReference type="EMBL" id="AWX69678.1"/>
    </source>
</evidence>
<dbReference type="SUPFAM" id="SSF46955">
    <property type="entry name" value="Putative DNA-binding domain"/>
    <property type="match status" value="1"/>
</dbReference>
<evidence type="ECO:0000256" key="18">
    <source>
        <dbReference type="ARBA" id="ARBA00049255"/>
    </source>
</evidence>
<protein>
    <recommendedName>
        <fullName evidence="6">Phenylalanine--tRNA ligase beta subunit</fullName>
        <ecNumber evidence="5">6.1.1.20</ecNumber>
    </recommendedName>
    <alternativeName>
        <fullName evidence="17">Phenylalanyl-tRNA synthetase beta subunit</fullName>
    </alternativeName>
</protein>
<evidence type="ECO:0000256" key="5">
    <source>
        <dbReference type="ARBA" id="ARBA00012814"/>
    </source>
</evidence>
<evidence type="ECO:0000256" key="6">
    <source>
        <dbReference type="ARBA" id="ARBA00017032"/>
    </source>
</evidence>
<keyword evidence="16" id="KW-0030">Aminoacyl-tRNA synthetase</keyword>
<keyword evidence="23" id="KW-1185">Reference proteome</keyword>
<keyword evidence="7" id="KW-0963">Cytoplasm</keyword>
<dbReference type="SMART" id="SM00874">
    <property type="entry name" value="B5"/>
    <property type="match status" value="1"/>
</dbReference>
<evidence type="ECO:0000256" key="19">
    <source>
        <dbReference type="PROSITE-ProRule" id="PRU00209"/>
    </source>
</evidence>
<keyword evidence="13" id="KW-0460">Magnesium</keyword>
<dbReference type="SUPFAM" id="SSF55681">
    <property type="entry name" value="Class II aaRS and biotin synthetases"/>
    <property type="match status" value="1"/>
</dbReference>
<evidence type="ECO:0000256" key="7">
    <source>
        <dbReference type="ARBA" id="ARBA00022490"/>
    </source>
</evidence>
<dbReference type="GO" id="GO:0006432">
    <property type="term" value="P:phenylalanyl-tRNA aminoacylation"/>
    <property type="evidence" value="ECO:0007669"/>
    <property type="project" value="InterPro"/>
</dbReference>
<dbReference type="Gene3D" id="3.30.56.10">
    <property type="match status" value="2"/>
</dbReference>
<evidence type="ECO:0000256" key="11">
    <source>
        <dbReference type="ARBA" id="ARBA00022741"/>
    </source>
</evidence>
<comment type="subunit">
    <text evidence="4">Tetramer of two alpha and two beta subunits.</text>
</comment>
<dbReference type="InterPro" id="IPR005147">
    <property type="entry name" value="tRNA_synthase_B5-dom"/>
</dbReference>
<keyword evidence="15" id="KW-0648">Protein biosynthesis</keyword>
<evidence type="ECO:0000256" key="16">
    <source>
        <dbReference type="ARBA" id="ARBA00023146"/>
    </source>
</evidence>
<organism evidence="22 23">
    <name type="scientific">[Mycoplasma] anseris</name>
    <dbReference type="NCBI Taxonomy" id="92400"/>
    <lineage>
        <taxon>Bacteria</taxon>
        <taxon>Bacillati</taxon>
        <taxon>Mycoplasmatota</taxon>
        <taxon>Mycoplasmoidales</taxon>
        <taxon>Metamycoplasmataceae</taxon>
        <taxon>Metamycoplasma</taxon>
    </lineage>
</organism>
<evidence type="ECO:0000259" key="20">
    <source>
        <dbReference type="PROSITE" id="PS50886"/>
    </source>
</evidence>
<keyword evidence="10" id="KW-0479">Metal-binding</keyword>
<evidence type="ECO:0000256" key="3">
    <source>
        <dbReference type="ARBA" id="ARBA00008653"/>
    </source>
</evidence>
<comment type="cofactor">
    <cofactor evidence="1">
        <name>Mg(2+)</name>
        <dbReference type="ChEBI" id="CHEBI:18420"/>
    </cofactor>
</comment>
<dbReference type="SUPFAM" id="SSF56037">
    <property type="entry name" value="PheT/TilS domain"/>
    <property type="match status" value="1"/>
</dbReference>
<dbReference type="PANTHER" id="PTHR10947:SF0">
    <property type="entry name" value="PHENYLALANINE--TRNA LIGASE BETA SUBUNIT"/>
    <property type="match status" value="1"/>
</dbReference>
<dbReference type="InterPro" id="IPR002547">
    <property type="entry name" value="tRNA-bd_dom"/>
</dbReference>
<dbReference type="Pfam" id="PF03483">
    <property type="entry name" value="B3_4"/>
    <property type="match status" value="1"/>
</dbReference>
<evidence type="ECO:0000256" key="14">
    <source>
        <dbReference type="ARBA" id="ARBA00022884"/>
    </source>
</evidence>
<dbReference type="NCBIfam" id="NF001882">
    <property type="entry name" value="PRK00629.5-4"/>
    <property type="match status" value="1"/>
</dbReference>
<proteinExistence type="inferred from homology"/>
<dbReference type="CDD" id="cd02796">
    <property type="entry name" value="tRNA_bind_bactPheRS"/>
    <property type="match status" value="1"/>
</dbReference>
<keyword evidence="12" id="KW-0067">ATP-binding</keyword>
<dbReference type="EC" id="6.1.1.20" evidence="5"/>
<dbReference type="SUPFAM" id="SSF50249">
    <property type="entry name" value="Nucleic acid-binding proteins"/>
    <property type="match status" value="1"/>
</dbReference>
<evidence type="ECO:0000256" key="17">
    <source>
        <dbReference type="ARBA" id="ARBA00033189"/>
    </source>
</evidence>
<evidence type="ECO:0000256" key="2">
    <source>
        <dbReference type="ARBA" id="ARBA00004496"/>
    </source>
</evidence>
<evidence type="ECO:0000256" key="15">
    <source>
        <dbReference type="ARBA" id="ARBA00022917"/>
    </source>
</evidence>